<dbReference type="Proteomes" id="UP000184384">
    <property type="component" value="Unassembled WGS sequence"/>
</dbReference>
<dbReference type="PANTHER" id="PTHR33451">
    <property type="entry name" value="MALATE-2H(+)/NA(+)-LACTATE ANTIPORTER"/>
    <property type="match status" value="1"/>
</dbReference>
<evidence type="ECO:0000256" key="8">
    <source>
        <dbReference type="ARBA" id="ARBA00038435"/>
    </source>
</evidence>
<dbReference type="InterPro" id="IPR052180">
    <property type="entry name" value="NhaC_Na-H+_Antiporter"/>
</dbReference>
<protein>
    <submittedName>
        <fullName evidence="12">Na+/H+ antiporter NhaC</fullName>
    </submittedName>
</protein>
<feature type="transmembrane region" description="Helical" evidence="9">
    <location>
        <begin position="377"/>
        <end position="400"/>
    </location>
</feature>
<evidence type="ECO:0000259" key="10">
    <source>
        <dbReference type="Pfam" id="PF03553"/>
    </source>
</evidence>
<feature type="transmembrane region" description="Helical" evidence="9">
    <location>
        <begin position="195"/>
        <end position="214"/>
    </location>
</feature>
<keyword evidence="5 9" id="KW-0812">Transmembrane</keyword>
<feature type="domain" description="Na+/H+ antiporter NhaC-like C-terminal" evidence="10">
    <location>
        <begin position="21"/>
        <end position="215"/>
    </location>
</feature>
<keyword evidence="4" id="KW-1003">Cell membrane</keyword>
<evidence type="ECO:0000313" key="14">
    <source>
        <dbReference type="Proteomes" id="UP000237771"/>
    </source>
</evidence>
<name>A0A1M5TSG6_9FLAO</name>
<keyword evidence="3" id="KW-0050">Antiport</keyword>
<dbReference type="STRING" id="280093.SAMN05443373_11559"/>
<gene>
    <name evidence="11" type="ORF">BC624_11459</name>
    <name evidence="12" type="ORF">SAMN05443373_11559</name>
</gene>
<dbReference type="InterPro" id="IPR018461">
    <property type="entry name" value="Na/H_Antiport_NhaC-like_C"/>
</dbReference>
<dbReference type="Pfam" id="PF03553">
    <property type="entry name" value="Na_H_antiporter"/>
    <property type="match status" value="2"/>
</dbReference>
<reference evidence="11 14" key="3">
    <citation type="submission" date="2018-03" db="EMBL/GenBank/DDBJ databases">
        <title>Genomic Encyclopedia of Archaeal and Bacterial Type Strains, Phase II (KMG-II): from individual species to whole genera.</title>
        <authorList>
            <person name="Goeker M."/>
        </authorList>
    </citation>
    <scope>NUCLEOTIDE SEQUENCE [LARGE SCALE GENOMIC DNA]</scope>
    <source>
        <strain evidence="11 14">DSM 17797</strain>
    </source>
</reference>
<evidence type="ECO:0000256" key="3">
    <source>
        <dbReference type="ARBA" id="ARBA00022449"/>
    </source>
</evidence>
<feature type="transmembrane region" description="Helical" evidence="9">
    <location>
        <begin position="235"/>
        <end position="268"/>
    </location>
</feature>
<dbReference type="Proteomes" id="UP000237771">
    <property type="component" value="Unassembled WGS sequence"/>
</dbReference>
<evidence type="ECO:0000313" key="11">
    <source>
        <dbReference type="EMBL" id="PRZ19854.1"/>
    </source>
</evidence>
<dbReference type="PANTHER" id="PTHR33451:SF4">
    <property type="entry name" value="NA+_H+ ANTIPORTER"/>
    <property type="match status" value="1"/>
</dbReference>
<organism evidence="12 13">
    <name type="scientific">Flavobacterium granuli</name>
    <dbReference type="NCBI Taxonomy" id="280093"/>
    <lineage>
        <taxon>Bacteria</taxon>
        <taxon>Pseudomonadati</taxon>
        <taxon>Bacteroidota</taxon>
        <taxon>Flavobacteriia</taxon>
        <taxon>Flavobacteriales</taxon>
        <taxon>Flavobacteriaceae</taxon>
        <taxon>Flavobacterium</taxon>
    </lineage>
</organism>
<keyword evidence="2" id="KW-0813">Transport</keyword>
<keyword evidence="6 9" id="KW-1133">Transmembrane helix</keyword>
<comment type="subcellular location">
    <subcellularLocation>
        <location evidence="1">Cell membrane</location>
        <topology evidence="1">Multi-pass membrane protein</topology>
    </subcellularLocation>
</comment>
<evidence type="ECO:0000256" key="1">
    <source>
        <dbReference type="ARBA" id="ARBA00004651"/>
    </source>
</evidence>
<evidence type="ECO:0000256" key="4">
    <source>
        <dbReference type="ARBA" id="ARBA00022475"/>
    </source>
</evidence>
<feature type="transmembrane region" description="Helical" evidence="9">
    <location>
        <begin position="75"/>
        <end position="92"/>
    </location>
</feature>
<dbReference type="AlphaFoldDB" id="A0A1M5TSG6"/>
<sequence length="441" mass="46972">MMTKHVRNNGNPFALIPLLIFILTFLGAGIWLNDFYALPSPVAVLLGIIAAFILFKSSTDEKVTTLIAGCGESKIMTMCLIYLLAGAFAVVSKATGGVDAVVNLGINNIDVAYFPLGIFLIAAFLSTATGTSVGAIVAIGPIAVTLADKSGASLPLISGALLGGSMLGDNLSMISDTTIAATQSLGCNLKDKFKINLFIAFPAALITVLLLFYLGLNSDINAVAIPKNGVDWISIIPYVLVIVLAVSGINVFATLIIGTLLAGAIGYFGNHFTLMVFTQKVYEGFTSMTEIFLLSMLSGGLAAMVDKAGGIDYVLFQVKKRIKSKKSAQTGIGTLVGLTNLAIANNTVSIVITGTIAKEINDEYDLDSRKTATILDIFSCVIQGILPYGAQVLLILSFANGKLDFFDLISNAWYHLFLFLFTLVAIYASFWDKLVKRFFDI</sequence>
<keyword evidence="14" id="KW-1185">Reference proteome</keyword>
<evidence type="ECO:0000256" key="2">
    <source>
        <dbReference type="ARBA" id="ARBA00022448"/>
    </source>
</evidence>
<feature type="transmembrane region" description="Helical" evidence="9">
    <location>
        <begin position="412"/>
        <end position="431"/>
    </location>
</feature>
<feature type="domain" description="Na+/H+ antiporter NhaC-like C-terminal" evidence="10">
    <location>
        <begin position="239"/>
        <end position="428"/>
    </location>
</feature>
<dbReference type="GO" id="GO:0015297">
    <property type="term" value="F:antiporter activity"/>
    <property type="evidence" value="ECO:0007669"/>
    <property type="project" value="UniProtKB-KW"/>
</dbReference>
<evidence type="ECO:0000313" key="12">
    <source>
        <dbReference type="EMBL" id="SHH53639.1"/>
    </source>
</evidence>
<accession>A0A1M5TSG6</accession>
<reference evidence="13" key="1">
    <citation type="submission" date="2016-11" db="EMBL/GenBank/DDBJ databases">
        <authorList>
            <person name="Varghese N."/>
            <person name="Submissions S."/>
        </authorList>
    </citation>
    <scope>NUCLEOTIDE SEQUENCE [LARGE SCALE GENOMIC DNA]</scope>
    <source>
        <strain evidence="13">DSM 19729</strain>
    </source>
</reference>
<keyword evidence="7 9" id="KW-0472">Membrane</keyword>
<feature type="transmembrane region" description="Helical" evidence="9">
    <location>
        <begin position="38"/>
        <end position="55"/>
    </location>
</feature>
<feature type="transmembrane region" description="Helical" evidence="9">
    <location>
        <begin position="291"/>
        <end position="316"/>
    </location>
</feature>
<evidence type="ECO:0000256" key="6">
    <source>
        <dbReference type="ARBA" id="ARBA00022989"/>
    </source>
</evidence>
<evidence type="ECO:0000256" key="7">
    <source>
        <dbReference type="ARBA" id="ARBA00023136"/>
    </source>
</evidence>
<evidence type="ECO:0000313" key="13">
    <source>
        <dbReference type="Proteomes" id="UP000184384"/>
    </source>
</evidence>
<comment type="similarity">
    <text evidence="8">Belongs to the NhaC Na(+)/H(+) (TC 2.A.35) antiporter family.</text>
</comment>
<evidence type="ECO:0000256" key="9">
    <source>
        <dbReference type="SAM" id="Phobius"/>
    </source>
</evidence>
<feature type="transmembrane region" description="Helical" evidence="9">
    <location>
        <begin position="112"/>
        <end position="139"/>
    </location>
</feature>
<proteinExistence type="inferred from homology"/>
<dbReference type="EMBL" id="FQWO01000015">
    <property type="protein sequence ID" value="SHH53639.1"/>
    <property type="molecule type" value="Genomic_DNA"/>
</dbReference>
<dbReference type="GO" id="GO:0005886">
    <property type="term" value="C:plasma membrane"/>
    <property type="evidence" value="ECO:0007669"/>
    <property type="project" value="UniProtKB-SubCell"/>
</dbReference>
<dbReference type="EMBL" id="PVUB01000014">
    <property type="protein sequence ID" value="PRZ19854.1"/>
    <property type="molecule type" value="Genomic_DNA"/>
</dbReference>
<reference evidence="12" key="2">
    <citation type="submission" date="2016-11" db="EMBL/GenBank/DDBJ databases">
        <authorList>
            <person name="Jaros S."/>
            <person name="Januszkiewicz K."/>
            <person name="Wedrychowicz H."/>
        </authorList>
    </citation>
    <scope>NUCLEOTIDE SEQUENCE [LARGE SCALE GENOMIC DNA]</scope>
    <source>
        <strain evidence="12">DSM 19729</strain>
    </source>
</reference>
<feature type="transmembrane region" description="Helical" evidence="9">
    <location>
        <begin position="12"/>
        <end position="32"/>
    </location>
</feature>
<evidence type="ECO:0000256" key="5">
    <source>
        <dbReference type="ARBA" id="ARBA00022692"/>
    </source>
</evidence>